<feature type="transmembrane region" description="Helical" evidence="6">
    <location>
        <begin position="166"/>
        <end position="186"/>
    </location>
</feature>
<evidence type="ECO:0000313" key="8">
    <source>
        <dbReference type="Proteomes" id="UP000007151"/>
    </source>
</evidence>
<organism evidence="7 8">
    <name type="scientific">Danaus plexippus plexippus</name>
    <dbReference type="NCBI Taxonomy" id="278856"/>
    <lineage>
        <taxon>Eukaryota</taxon>
        <taxon>Metazoa</taxon>
        <taxon>Ecdysozoa</taxon>
        <taxon>Arthropoda</taxon>
        <taxon>Hexapoda</taxon>
        <taxon>Insecta</taxon>
        <taxon>Pterygota</taxon>
        <taxon>Neoptera</taxon>
        <taxon>Endopterygota</taxon>
        <taxon>Lepidoptera</taxon>
        <taxon>Glossata</taxon>
        <taxon>Ditrysia</taxon>
        <taxon>Papilionoidea</taxon>
        <taxon>Nymphalidae</taxon>
        <taxon>Danainae</taxon>
        <taxon>Danaini</taxon>
        <taxon>Danaina</taxon>
        <taxon>Danaus</taxon>
        <taxon>Danaus</taxon>
    </lineage>
</organism>
<dbReference type="EMBL" id="AGBW02010783">
    <property type="protein sequence ID" value="OWR47812.1"/>
    <property type="molecule type" value="Genomic_DNA"/>
</dbReference>
<protein>
    <submittedName>
        <fullName evidence="7">Uncharacterized protein</fullName>
    </submittedName>
</protein>
<keyword evidence="2" id="KW-1003">Cell membrane</keyword>
<dbReference type="Proteomes" id="UP000007151">
    <property type="component" value="Unassembled WGS sequence"/>
</dbReference>
<dbReference type="GO" id="GO:0050909">
    <property type="term" value="P:sensory perception of taste"/>
    <property type="evidence" value="ECO:0007669"/>
    <property type="project" value="InterPro"/>
</dbReference>
<evidence type="ECO:0000256" key="5">
    <source>
        <dbReference type="ARBA" id="ARBA00023136"/>
    </source>
</evidence>
<reference evidence="7 8" key="1">
    <citation type="journal article" date="2011" name="Cell">
        <title>The monarch butterfly genome yields insights into long-distance migration.</title>
        <authorList>
            <person name="Zhan S."/>
            <person name="Merlin C."/>
            <person name="Boore J.L."/>
            <person name="Reppert S.M."/>
        </authorList>
    </citation>
    <scope>NUCLEOTIDE SEQUENCE [LARGE SCALE GENOMIC DNA]</scope>
    <source>
        <strain evidence="7">F-2</strain>
    </source>
</reference>
<proteinExistence type="predicted"/>
<feature type="transmembrane region" description="Helical" evidence="6">
    <location>
        <begin position="33"/>
        <end position="54"/>
    </location>
</feature>
<evidence type="ECO:0000256" key="2">
    <source>
        <dbReference type="ARBA" id="ARBA00022475"/>
    </source>
</evidence>
<keyword evidence="3 6" id="KW-0812">Transmembrane</keyword>
<dbReference type="AlphaFoldDB" id="A0A212F258"/>
<dbReference type="GO" id="GO:0005886">
    <property type="term" value="C:plasma membrane"/>
    <property type="evidence" value="ECO:0007669"/>
    <property type="project" value="UniProtKB-SubCell"/>
</dbReference>
<keyword evidence="5 6" id="KW-0472">Membrane</keyword>
<evidence type="ECO:0000256" key="3">
    <source>
        <dbReference type="ARBA" id="ARBA00022692"/>
    </source>
</evidence>
<gene>
    <name evidence="7" type="ORF">KGM_212750</name>
</gene>
<evidence type="ECO:0000256" key="6">
    <source>
        <dbReference type="SAM" id="Phobius"/>
    </source>
</evidence>
<sequence>MNVLDVAVIAGFAIDLQTDPSRSLRTSTPTSCLVWVSNFTIVIMVASAGVYQAWELRFILKNINEDLKKKTSNALPTKGKSFTRYLHRSNPIGITALNNYVTALNRPKCQSLLLKPESKPSYGASFTDESRDDELEVISGGGIRDSSVAYGLACDVLRQINDNYGIVLLFIVLSFFLQLIITPYYMLTTLSHAKSTVLHSNGDVHHVEAAHGNGSY</sequence>
<evidence type="ECO:0000256" key="1">
    <source>
        <dbReference type="ARBA" id="ARBA00004651"/>
    </source>
</evidence>
<keyword evidence="8" id="KW-1185">Reference proteome</keyword>
<dbReference type="InParanoid" id="A0A212F258"/>
<accession>A0A212F258</accession>
<evidence type="ECO:0000313" key="7">
    <source>
        <dbReference type="EMBL" id="OWR47812.1"/>
    </source>
</evidence>
<keyword evidence="4 6" id="KW-1133">Transmembrane helix</keyword>
<evidence type="ECO:0000256" key="4">
    <source>
        <dbReference type="ARBA" id="ARBA00022989"/>
    </source>
</evidence>
<name>A0A212F258_DANPL</name>
<dbReference type="Pfam" id="PF08395">
    <property type="entry name" value="7tm_7"/>
    <property type="match status" value="1"/>
</dbReference>
<comment type="subcellular location">
    <subcellularLocation>
        <location evidence="1">Cell membrane</location>
        <topology evidence="1">Multi-pass membrane protein</topology>
    </subcellularLocation>
</comment>
<dbReference type="KEGG" id="dpl:KGM_212750"/>
<dbReference type="InterPro" id="IPR013604">
    <property type="entry name" value="7TM_chemorcpt"/>
</dbReference>
<comment type="caution">
    <text evidence="7">The sequence shown here is derived from an EMBL/GenBank/DDBJ whole genome shotgun (WGS) entry which is preliminary data.</text>
</comment>